<dbReference type="Proteomes" id="UP000310200">
    <property type="component" value="Unassembled WGS sequence"/>
</dbReference>
<dbReference type="GO" id="GO:0005787">
    <property type="term" value="C:signal peptidase complex"/>
    <property type="evidence" value="ECO:0007669"/>
    <property type="project" value="InterPro"/>
</dbReference>
<evidence type="ECO:0000256" key="14">
    <source>
        <dbReference type="ARBA" id="ARBA00023204"/>
    </source>
</evidence>
<dbReference type="FunFam" id="3.40.50.300:FF:000813">
    <property type="entry name" value="helicase POLQ-like isoform X1"/>
    <property type="match status" value="1"/>
</dbReference>
<keyword evidence="15" id="KW-0539">Nucleus</keyword>
<dbReference type="STRING" id="300112.A0A4S2L4P1"/>
<dbReference type="InterPro" id="IPR007110">
    <property type="entry name" value="Ig-like_dom"/>
</dbReference>
<gene>
    <name evidence="22" type="ORF">DBV15_07366</name>
</gene>
<dbReference type="Gene3D" id="1.10.3380.20">
    <property type="match status" value="1"/>
</dbReference>
<dbReference type="InterPro" id="IPR048960">
    <property type="entry name" value="POLQ-like_helical"/>
</dbReference>
<dbReference type="SUPFAM" id="SSF158702">
    <property type="entry name" value="Sec63 N-terminal domain-like"/>
    <property type="match status" value="1"/>
</dbReference>
<evidence type="ECO:0000256" key="7">
    <source>
        <dbReference type="ARBA" id="ARBA00022801"/>
    </source>
</evidence>
<keyword evidence="9" id="KW-0256">Endoplasmic reticulum</keyword>
<dbReference type="SUPFAM" id="SSF52540">
    <property type="entry name" value="P-loop containing nucleoside triphosphate hydrolases"/>
    <property type="match status" value="1"/>
</dbReference>
<evidence type="ECO:0000313" key="22">
    <source>
        <dbReference type="EMBL" id="TGZ55337.1"/>
    </source>
</evidence>
<dbReference type="InterPro" id="IPR014001">
    <property type="entry name" value="Helicase_ATP-bd"/>
</dbReference>
<keyword evidence="13 18" id="KW-0472">Membrane</keyword>
<dbReference type="InterPro" id="IPR001650">
    <property type="entry name" value="Helicase_C-like"/>
</dbReference>
<evidence type="ECO:0000256" key="6">
    <source>
        <dbReference type="ARBA" id="ARBA00022763"/>
    </source>
</evidence>
<feature type="compositionally biased region" description="Polar residues" evidence="17">
    <location>
        <begin position="378"/>
        <end position="396"/>
    </location>
</feature>
<dbReference type="PANTHER" id="PTHR47961:SF12">
    <property type="entry name" value="HELICASE POLQ-LIKE"/>
    <property type="match status" value="1"/>
</dbReference>
<dbReference type="InterPro" id="IPR046931">
    <property type="entry name" value="HTH_61"/>
</dbReference>
<sequence>MIPQLLTIIDGTIMHTFLTRGNAIIAYTLSVSACLTFCCFLSTVFIDYRANVTLNTVKVVVSYVLNYICLTKLLHLTPLFNWNVKQLFLYLTADYQTENNEFNQVVLWDKIVLRGDNAVLDFKNMNTKYYFWDDGKGLRGNKNVTLTLSWNIIPNAGLLPSVNALGSHTFAFPSEYTTLRYLAGRLMLKLIVLAQEAIAERALEYPSAMIPNASLAFLTNGVHQRADAGVTELICQMETLGYDKENREISWNNNGRPKSPYTFESLLLLDNSLLCNIEPENGLHVSSDTCEPFREHNDGSMAQASKRQIQNVATDATTGAKVSSDVSLNMNEWQDRTLMNQIFAQFDSQNEEEIVLENCNDISNFDMFDTFCKEDTNSESGNNVDQNVEKAPSNQLHKGTSYQGESMNMSYLHITNFGDDTFEDSSFKKNDSRESSPILKTKPRTLSECKILRKKPRLNGAASVSKEAEKETDSTSNCSSFYGLPDTVKKLIHEVKGISELYHWQDECLKLAIRTKKNLIYALPTSGGKTLVAEILMFREIICNKKNAIFILPYVALVQEKVQSMAALALKLGFLIEEYAGTKGRYPPIKRRRKNSIYICTIEKALGFVNSLIETKRLAEIGIIVVDELHLLGESGGRGATLEGLLTKIMFFNDIIRVVGMSATIGNLKEIAQFLNADMYSQNFRPVKITEYVKCENDIWVVDLTNEELLADMSTNDYKYSDNIAMMDPDRIGGLIMEVIPNDSCLIFCSSRKNCENLALLLAKVLPKSLYNHKTDEKKILLNALKTEEGLCPILQKTIKFGIAYHHSGLTSEERRLLEDAFRENTICVICCTSTLAAGVNLPARRVILRSPYVGNQFLNLSRYKQMIGRAGRAGMGVLGESILICKKAEINKVKDLLISQMDDSLSSLHIENDRGLNNLILSAIQLNMAVTRSELHKLTTTTLLNIQQNRIGVDLRTITDETITALLKCGVIKVKSKGSNTGDPNVTVVIPSQESTRVDKREIKKGVKTITFTSETEFQLCDLGQAAMKGPIDLKTAYTLYEDLKTAQKHLILIDNLHLLYLVTPYDNVSQITPVGSVYYDVIMDLTESQMQVARLLGITEATASKIRAGIVPKSVEKRVVQRFYVTLIVHELWNHHTVYFVAEKYQINRGVIQGLLNTVSMFASSVVRFCQELPEFWAFTEMLSAFSKKLSYCCPLELEKLMELPSVKVGRARQLYKAGYKTLQSVAKADPREIREKIPYLSNKIVTQIIAAAKLLILQRAEDLKEEYDDVLDGIIISQIEAKEELYGAEDTIAKGRATGKLASRRTWPIRIKEEEV</sequence>
<evidence type="ECO:0000256" key="1">
    <source>
        <dbReference type="ARBA" id="ARBA00004123"/>
    </source>
</evidence>
<proteinExistence type="inferred from homology"/>
<evidence type="ECO:0000256" key="8">
    <source>
        <dbReference type="ARBA" id="ARBA00022806"/>
    </source>
</evidence>
<comment type="similarity">
    <text evidence="3">Belongs to the SPCS3 family.</text>
</comment>
<feature type="domain" description="Helicase ATP-binding" evidence="20">
    <location>
        <begin position="510"/>
        <end position="683"/>
    </location>
</feature>
<dbReference type="InterPro" id="IPR050474">
    <property type="entry name" value="Hel308_SKI2-like"/>
</dbReference>
<dbReference type="Pfam" id="PF00270">
    <property type="entry name" value="DEAD"/>
    <property type="match status" value="1"/>
</dbReference>
<dbReference type="EMBL" id="QBLH01000471">
    <property type="protein sequence ID" value="TGZ55337.1"/>
    <property type="molecule type" value="Genomic_DNA"/>
</dbReference>
<feature type="transmembrane region" description="Helical" evidence="18">
    <location>
        <begin position="24"/>
        <end position="48"/>
    </location>
</feature>
<dbReference type="GO" id="GO:0016787">
    <property type="term" value="F:hydrolase activity"/>
    <property type="evidence" value="ECO:0007669"/>
    <property type="project" value="UniProtKB-KW"/>
</dbReference>
<keyword evidence="11" id="KW-0735">Signal-anchor</keyword>
<dbReference type="Pfam" id="PF04573">
    <property type="entry name" value="SPC22"/>
    <property type="match status" value="1"/>
</dbReference>
<dbReference type="CDD" id="cd18795">
    <property type="entry name" value="SF2_C_Ski2"/>
    <property type="match status" value="1"/>
</dbReference>
<comment type="caution">
    <text evidence="22">The sequence shown here is derived from an EMBL/GenBank/DDBJ whole genome shotgun (WGS) entry which is preliminary data.</text>
</comment>
<protein>
    <recommendedName>
        <fullName evidence="24">Helicase POLQ-like</fullName>
    </recommendedName>
</protein>
<keyword evidence="8" id="KW-0347">Helicase</keyword>
<name>A0A4S2L4P1_9HYME</name>
<organism evidence="22 23">
    <name type="scientific">Temnothorax longispinosus</name>
    <dbReference type="NCBI Taxonomy" id="300112"/>
    <lineage>
        <taxon>Eukaryota</taxon>
        <taxon>Metazoa</taxon>
        <taxon>Ecdysozoa</taxon>
        <taxon>Arthropoda</taxon>
        <taxon>Hexapoda</taxon>
        <taxon>Insecta</taxon>
        <taxon>Pterygota</taxon>
        <taxon>Neoptera</taxon>
        <taxon>Endopterygota</taxon>
        <taxon>Hymenoptera</taxon>
        <taxon>Apocrita</taxon>
        <taxon>Aculeata</taxon>
        <taxon>Formicoidea</taxon>
        <taxon>Formicidae</taxon>
        <taxon>Myrmicinae</taxon>
        <taxon>Temnothorax</taxon>
    </lineage>
</organism>
<comment type="catalytic activity">
    <reaction evidence="16">
        <text>ATP + H2O = ADP + phosphate + H(+)</text>
        <dbReference type="Rhea" id="RHEA:13065"/>
        <dbReference type="ChEBI" id="CHEBI:15377"/>
        <dbReference type="ChEBI" id="CHEBI:15378"/>
        <dbReference type="ChEBI" id="CHEBI:30616"/>
        <dbReference type="ChEBI" id="CHEBI:43474"/>
        <dbReference type="ChEBI" id="CHEBI:456216"/>
        <dbReference type="EC" id="5.6.2.4"/>
    </reaction>
</comment>
<keyword evidence="12 18" id="KW-1133">Transmembrane helix</keyword>
<dbReference type="GO" id="GO:0006465">
    <property type="term" value="P:signal peptide processing"/>
    <property type="evidence" value="ECO:0007669"/>
    <property type="project" value="InterPro"/>
</dbReference>
<comment type="subcellular location">
    <subcellularLocation>
        <location evidence="2">Endoplasmic reticulum membrane</location>
        <topology evidence="2">Single-pass type II membrane protein</topology>
    </subcellularLocation>
    <subcellularLocation>
        <location evidence="1">Nucleus</location>
    </subcellularLocation>
</comment>
<keyword evidence="4 18" id="KW-0812">Transmembrane</keyword>
<dbReference type="Pfam" id="PF20470">
    <property type="entry name" value="HTH_61"/>
    <property type="match status" value="1"/>
</dbReference>
<dbReference type="PROSITE" id="PS50835">
    <property type="entry name" value="IG_LIKE"/>
    <property type="match status" value="1"/>
</dbReference>
<dbReference type="InterPro" id="IPR007653">
    <property type="entry name" value="SPC3"/>
</dbReference>
<evidence type="ECO:0000259" key="21">
    <source>
        <dbReference type="PROSITE" id="PS51194"/>
    </source>
</evidence>
<dbReference type="Pfam" id="PF21099">
    <property type="entry name" value="POLQ_helical"/>
    <property type="match status" value="1"/>
</dbReference>
<keyword evidence="5" id="KW-0547">Nucleotide-binding</keyword>
<dbReference type="Gene3D" id="1.10.150.20">
    <property type="entry name" value="5' to 3' exonuclease, C-terminal subdomain"/>
    <property type="match status" value="1"/>
</dbReference>
<dbReference type="InterPro" id="IPR027417">
    <property type="entry name" value="P-loop_NTPase"/>
</dbReference>
<dbReference type="CDD" id="cd18026">
    <property type="entry name" value="DEXHc_POLQ-like"/>
    <property type="match status" value="1"/>
</dbReference>
<evidence type="ECO:0000256" key="11">
    <source>
        <dbReference type="ARBA" id="ARBA00022968"/>
    </source>
</evidence>
<feature type="domain" description="Ig-like" evidence="19">
    <location>
        <begin position="211"/>
        <end position="286"/>
    </location>
</feature>
<keyword evidence="14" id="KW-0234">DNA repair</keyword>
<dbReference type="InterPro" id="IPR011545">
    <property type="entry name" value="DEAD/DEAH_box_helicase_dom"/>
</dbReference>
<evidence type="ECO:0000256" key="12">
    <source>
        <dbReference type="ARBA" id="ARBA00022989"/>
    </source>
</evidence>
<evidence type="ECO:0000256" key="5">
    <source>
        <dbReference type="ARBA" id="ARBA00022741"/>
    </source>
</evidence>
<dbReference type="Gene3D" id="3.40.50.300">
    <property type="entry name" value="P-loop containing nucleotide triphosphate hydrolases"/>
    <property type="match status" value="2"/>
</dbReference>
<feature type="region of interest" description="Disordered" evidence="17">
    <location>
        <begin position="376"/>
        <end position="396"/>
    </location>
</feature>
<feature type="domain" description="Helicase C-terminal" evidence="21">
    <location>
        <begin position="731"/>
        <end position="917"/>
    </location>
</feature>
<dbReference type="PANTHER" id="PTHR47961">
    <property type="entry name" value="DNA POLYMERASE THETA, PUTATIVE (AFU_ORTHOLOGUE AFUA_1G05260)-RELATED"/>
    <property type="match status" value="1"/>
</dbReference>
<evidence type="ECO:0008006" key="24">
    <source>
        <dbReference type="Google" id="ProtNLM"/>
    </source>
</evidence>
<keyword evidence="6" id="KW-0227">DNA damage</keyword>
<keyword evidence="7" id="KW-0378">Hydrolase</keyword>
<evidence type="ECO:0000259" key="19">
    <source>
        <dbReference type="PROSITE" id="PS50835"/>
    </source>
</evidence>
<evidence type="ECO:0000256" key="15">
    <source>
        <dbReference type="ARBA" id="ARBA00023242"/>
    </source>
</evidence>
<evidence type="ECO:0000256" key="16">
    <source>
        <dbReference type="ARBA" id="ARBA00048988"/>
    </source>
</evidence>
<evidence type="ECO:0000256" key="2">
    <source>
        <dbReference type="ARBA" id="ARBA00004648"/>
    </source>
</evidence>
<dbReference type="SMART" id="SM00490">
    <property type="entry name" value="HELICc"/>
    <property type="match status" value="1"/>
</dbReference>
<evidence type="ECO:0000313" key="23">
    <source>
        <dbReference type="Proteomes" id="UP000310200"/>
    </source>
</evidence>
<dbReference type="SMART" id="SM00487">
    <property type="entry name" value="DEXDc"/>
    <property type="match status" value="1"/>
</dbReference>
<dbReference type="PROSITE" id="PS51192">
    <property type="entry name" value="HELICASE_ATP_BIND_1"/>
    <property type="match status" value="1"/>
</dbReference>
<evidence type="ECO:0000256" key="10">
    <source>
        <dbReference type="ARBA" id="ARBA00022840"/>
    </source>
</evidence>
<keyword evidence="10" id="KW-0067">ATP-binding</keyword>
<evidence type="ECO:0000256" key="4">
    <source>
        <dbReference type="ARBA" id="ARBA00022692"/>
    </source>
</evidence>
<dbReference type="GO" id="GO:0005634">
    <property type="term" value="C:nucleus"/>
    <property type="evidence" value="ECO:0007669"/>
    <property type="project" value="UniProtKB-SubCell"/>
</dbReference>
<evidence type="ECO:0000256" key="3">
    <source>
        <dbReference type="ARBA" id="ARBA00009289"/>
    </source>
</evidence>
<keyword evidence="23" id="KW-1185">Reference proteome</keyword>
<feature type="transmembrane region" description="Helical" evidence="18">
    <location>
        <begin position="60"/>
        <end position="80"/>
    </location>
</feature>
<accession>A0A4S2L4P1</accession>
<dbReference type="GO" id="GO:0003676">
    <property type="term" value="F:nucleic acid binding"/>
    <property type="evidence" value="ECO:0007669"/>
    <property type="project" value="InterPro"/>
</dbReference>
<dbReference type="GO" id="GO:0043138">
    <property type="term" value="F:3'-5' DNA helicase activity"/>
    <property type="evidence" value="ECO:0007669"/>
    <property type="project" value="UniProtKB-EC"/>
</dbReference>
<reference evidence="22 23" key="1">
    <citation type="journal article" date="2019" name="Philos. Trans. R. Soc. Lond., B, Biol. Sci.">
        <title>Ant behaviour and brain gene expression of defending hosts depend on the ecological success of the intruding social parasite.</title>
        <authorList>
            <person name="Kaur R."/>
            <person name="Stoldt M."/>
            <person name="Jongepier E."/>
            <person name="Feldmeyer B."/>
            <person name="Menzel F."/>
            <person name="Bornberg-Bauer E."/>
            <person name="Foitzik S."/>
        </authorList>
    </citation>
    <scope>NUCLEOTIDE SEQUENCE [LARGE SCALE GENOMIC DNA]</scope>
    <source>
        <tissue evidence="22">Whole body</tissue>
    </source>
</reference>
<evidence type="ECO:0000256" key="18">
    <source>
        <dbReference type="SAM" id="Phobius"/>
    </source>
</evidence>
<evidence type="ECO:0000259" key="20">
    <source>
        <dbReference type="PROSITE" id="PS51192"/>
    </source>
</evidence>
<evidence type="ECO:0000256" key="9">
    <source>
        <dbReference type="ARBA" id="ARBA00022824"/>
    </source>
</evidence>
<dbReference type="Pfam" id="PF00271">
    <property type="entry name" value="Helicase_C"/>
    <property type="match status" value="1"/>
</dbReference>
<dbReference type="PROSITE" id="PS51194">
    <property type="entry name" value="HELICASE_CTER"/>
    <property type="match status" value="1"/>
</dbReference>
<dbReference type="GO" id="GO:0005524">
    <property type="term" value="F:ATP binding"/>
    <property type="evidence" value="ECO:0007669"/>
    <property type="project" value="UniProtKB-KW"/>
</dbReference>
<evidence type="ECO:0000256" key="13">
    <source>
        <dbReference type="ARBA" id="ARBA00023136"/>
    </source>
</evidence>
<dbReference type="GO" id="GO:0006302">
    <property type="term" value="P:double-strand break repair"/>
    <property type="evidence" value="ECO:0007669"/>
    <property type="project" value="UniProtKB-ARBA"/>
</dbReference>
<evidence type="ECO:0000256" key="17">
    <source>
        <dbReference type="SAM" id="MobiDB-lite"/>
    </source>
</evidence>